<keyword evidence="1" id="KW-0175">Coiled coil</keyword>
<dbReference type="Proteomes" id="UP000216961">
    <property type="component" value="Unassembled WGS sequence"/>
</dbReference>
<evidence type="ECO:0000313" key="3">
    <source>
        <dbReference type="Proteomes" id="UP000216961"/>
    </source>
</evidence>
<sequence>MSIYKPYPQANLIREWDKLIKLKKEEVIELYEQWKVIKVENDEIHRKQSEEKYQNLNEIVDFLKTKGIDVHKYKTKGFFKDKNGYQAWFKKNVYDVISNKYPYFSTSIPTAHMTKVTVDGIELYNNQSPTNIVELYDRIVWQYKSKKREIEKVDKLLIASIKYAAEHEIEIEDLSHKDIIAMVDEFAKNKYLEENVPEGTEIYLKHACYECSTYIMGEHRCSCGNRRISIEVEGNIIEGYYHYPEAY</sequence>
<feature type="coiled-coil region" evidence="1">
    <location>
        <begin position="39"/>
        <end position="66"/>
    </location>
</feature>
<protein>
    <submittedName>
        <fullName evidence="2">Uncharacterized protein</fullName>
    </submittedName>
</protein>
<organism evidence="2 3">
    <name type="scientific">Niallia circulans</name>
    <name type="common">Bacillus circulans</name>
    <dbReference type="NCBI Taxonomy" id="1397"/>
    <lineage>
        <taxon>Bacteria</taxon>
        <taxon>Bacillati</taxon>
        <taxon>Bacillota</taxon>
        <taxon>Bacilli</taxon>
        <taxon>Bacillales</taxon>
        <taxon>Bacillaceae</taxon>
        <taxon>Niallia</taxon>
    </lineage>
</organism>
<reference evidence="2 3" key="1">
    <citation type="submission" date="2017-07" db="EMBL/GenBank/DDBJ databases">
        <title>Isolation and whole genome analysis of endospore-forming bacteria from heroin.</title>
        <authorList>
            <person name="Kalinowski J."/>
            <person name="Ahrens B."/>
            <person name="Al-Dilaimi A."/>
            <person name="Winkler A."/>
            <person name="Wibberg D."/>
            <person name="Schleenbecker U."/>
            <person name="Ruckert C."/>
            <person name="Wolfel R."/>
            <person name="Grass G."/>
        </authorList>
    </citation>
    <scope>NUCLEOTIDE SEQUENCE [LARGE SCALE GENOMIC DNA]</scope>
    <source>
        <strain evidence="2 3">7521-2</strain>
    </source>
</reference>
<gene>
    <name evidence="2" type="ORF">CHH57_02020</name>
</gene>
<evidence type="ECO:0000313" key="2">
    <source>
        <dbReference type="EMBL" id="PAD84974.1"/>
    </source>
</evidence>
<dbReference type="EMBL" id="NPBQ01000014">
    <property type="protein sequence ID" value="PAD84974.1"/>
    <property type="molecule type" value="Genomic_DNA"/>
</dbReference>
<dbReference type="RefSeq" id="WP_095328658.1">
    <property type="nucleotide sequence ID" value="NZ_NPBQ01000014.1"/>
</dbReference>
<comment type="caution">
    <text evidence="2">The sequence shown here is derived from an EMBL/GenBank/DDBJ whole genome shotgun (WGS) entry which is preliminary data.</text>
</comment>
<proteinExistence type="predicted"/>
<dbReference type="AlphaFoldDB" id="A0AA91TVL5"/>
<evidence type="ECO:0000256" key="1">
    <source>
        <dbReference type="SAM" id="Coils"/>
    </source>
</evidence>
<name>A0AA91TVL5_NIACI</name>
<accession>A0AA91TVL5</accession>